<feature type="compositionally biased region" description="Low complexity" evidence="1">
    <location>
        <begin position="10"/>
        <end position="24"/>
    </location>
</feature>
<dbReference type="EMBL" id="AGNL01035263">
    <property type="protein sequence ID" value="EJK54798.1"/>
    <property type="molecule type" value="Genomic_DNA"/>
</dbReference>
<name>K0RM56_THAOC</name>
<feature type="region of interest" description="Disordered" evidence="1">
    <location>
        <begin position="1"/>
        <end position="89"/>
    </location>
</feature>
<accession>K0RM56</accession>
<evidence type="ECO:0000313" key="2">
    <source>
        <dbReference type="EMBL" id="EJK54798.1"/>
    </source>
</evidence>
<feature type="compositionally biased region" description="Gly residues" evidence="1">
    <location>
        <begin position="127"/>
        <end position="143"/>
    </location>
</feature>
<protein>
    <submittedName>
        <fullName evidence="2">Uncharacterized protein</fullName>
    </submittedName>
</protein>
<reference evidence="2 3" key="1">
    <citation type="journal article" date="2012" name="Genome Biol.">
        <title>Genome and low-iron response of an oceanic diatom adapted to chronic iron limitation.</title>
        <authorList>
            <person name="Lommer M."/>
            <person name="Specht M."/>
            <person name="Roy A.S."/>
            <person name="Kraemer L."/>
            <person name="Andreson R."/>
            <person name="Gutowska M.A."/>
            <person name="Wolf J."/>
            <person name="Bergner S.V."/>
            <person name="Schilhabel M.B."/>
            <person name="Klostermeier U.C."/>
            <person name="Beiko R.G."/>
            <person name="Rosenstiel P."/>
            <person name="Hippler M."/>
            <person name="Laroche J."/>
        </authorList>
    </citation>
    <scope>NUCLEOTIDE SEQUENCE [LARGE SCALE GENOMIC DNA]</scope>
    <source>
        <strain evidence="2 3">CCMP1005</strain>
    </source>
</reference>
<sequence>MDPTAWEAEGGAAPSTAAGGSSPPQEEDEEEDASSSPPPASLRARRAARATLPPGGLIHRPRVVPLSGAPPSRRLPLRRPCPRCRTDSRSEAFDGLSSVRRRRFAGRASAAREVFFAPLGSRRRGGTGRTGGGEGRARDGLGGQAARGSMVVEDVCGDITLSFPMCVSIFDLG</sequence>
<dbReference type="Proteomes" id="UP000266841">
    <property type="component" value="Unassembled WGS sequence"/>
</dbReference>
<evidence type="ECO:0000256" key="1">
    <source>
        <dbReference type="SAM" id="MobiDB-lite"/>
    </source>
</evidence>
<evidence type="ECO:0000313" key="3">
    <source>
        <dbReference type="Proteomes" id="UP000266841"/>
    </source>
</evidence>
<gene>
    <name evidence="2" type="ORF">THAOC_25543</name>
</gene>
<comment type="caution">
    <text evidence="2">The sequence shown here is derived from an EMBL/GenBank/DDBJ whole genome shotgun (WGS) entry which is preliminary data.</text>
</comment>
<proteinExistence type="predicted"/>
<organism evidence="2 3">
    <name type="scientific">Thalassiosira oceanica</name>
    <name type="common">Marine diatom</name>
    <dbReference type="NCBI Taxonomy" id="159749"/>
    <lineage>
        <taxon>Eukaryota</taxon>
        <taxon>Sar</taxon>
        <taxon>Stramenopiles</taxon>
        <taxon>Ochrophyta</taxon>
        <taxon>Bacillariophyta</taxon>
        <taxon>Coscinodiscophyceae</taxon>
        <taxon>Thalassiosirophycidae</taxon>
        <taxon>Thalassiosirales</taxon>
        <taxon>Thalassiosiraceae</taxon>
        <taxon>Thalassiosira</taxon>
    </lineage>
</organism>
<dbReference type="AlphaFoldDB" id="K0RM56"/>
<keyword evidence="3" id="KW-1185">Reference proteome</keyword>
<feature type="region of interest" description="Disordered" evidence="1">
    <location>
        <begin position="121"/>
        <end position="143"/>
    </location>
</feature>